<dbReference type="PANTHER" id="PTHR31297">
    <property type="entry name" value="GLUCAN ENDO-1,6-BETA-GLUCOSIDASE B"/>
    <property type="match status" value="1"/>
</dbReference>
<dbReference type="InterPro" id="IPR001547">
    <property type="entry name" value="Glyco_hydro_5"/>
</dbReference>
<evidence type="ECO:0000256" key="2">
    <source>
        <dbReference type="ARBA" id="ARBA00022801"/>
    </source>
</evidence>
<dbReference type="Proteomes" id="UP000005801">
    <property type="component" value="Unassembled WGS sequence"/>
</dbReference>
<feature type="chain" id="PRO_5002697373" evidence="8">
    <location>
        <begin position="27"/>
        <end position="577"/>
    </location>
</feature>
<sequence length="577" mass="63201">MVPTRSPSSRPSLARLGLALAALACAPLGCRGGQPLDEPSSSAEGESRPPVGFIRAEGATLVDDEGPIFLRGAAFGNNVWQGSPSPPAFHHDARDFERLRAMGMNATRFYLNYQLFESDAQPYSYRQEGFDWLDQNIAWAKEQGVVLILNMHLPQGGFQSNGEGAALWEDAESRERLIALWVAIAEHVADEPTVAGFDLINEPRPTASREQWVELATAATAAIREVDDRHLIVVERTLSVGDDFGVDANQNFFLLPDDNVLYEFHFYSPFAYTHQYADWLGMGEGGVYPDESRVSSANATWADWSHSPAPPPYLPPGDSEWAEFESEPYAIPEGMALVGPALISELNAGKAYFDELVIREYDEAGEFVRVVVEDPLDSDDGWYFWSADGGGASAVATTGCRAGSCLVIEGTTDDASLGHGGMRFAPKPGHRYSVGGWMKGEDVSDESKPSPHGDWTQESRALFRLDYFEVDGEVLVRDRNALAAELDGVVAWGAANEVPLYLGEFGLIHHCFADGRGGLAWVADMLALSLERELSFTYHSYHEWNFPIFQGDPTQKLPTDADAVPGLREVFAEALLP</sequence>
<evidence type="ECO:0000256" key="1">
    <source>
        <dbReference type="ARBA" id="ARBA00005641"/>
    </source>
</evidence>
<protein>
    <submittedName>
        <fullName evidence="10">Candidate retaining b-glycosidase, glycoside hydrolase family 5 protein</fullName>
    </submittedName>
</protein>
<dbReference type="GO" id="GO:0008422">
    <property type="term" value="F:beta-glucosidase activity"/>
    <property type="evidence" value="ECO:0007669"/>
    <property type="project" value="TreeGrafter"/>
</dbReference>
<dbReference type="Pfam" id="PF00150">
    <property type="entry name" value="Cellulase"/>
    <property type="match status" value="1"/>
</dbReference>
<dbReference type="eggNOG" id="COG2730">
    <property type="taxonomic scope" value="Bacteria"/>
</dbReference>
<dbReference type="AlphaFoldDB" id="A6G3R9"/>
<gene>
    <name evidence="10" type="ORF">PPSIR1_35057</name>
</gene>
<dbReference type="STRING" id="391625.PPSIR1_35057"/>
<keyword evidence="3" id="KW-0136">Cellulose degradation</keyword>
<dbReference type="GO" id="GO:0005576">
    <property type="term" value="C:extracellular region"/>
    <property type="evidence" value="ECO:0007669"/>
    <property type="project" value="TreeGrafter"/>
</dbReference>
<proteinExistence type="inferred from homology"/>
<keyword evidence="2 7" id="KW-0378">Hydrolase</keyword>
<dbReference type="RefSeq" id="WP_006971368.1">
    <property type="nucleotide sequence ID" value="NZ_ABCS01000019.1"/>
</dbReference>
<accession>A6G3R9</accession>
<dbReference type="PANTHER" id="PTHR31297:SF41">
    <property type="entry name" value="ENDOGLUCANASE, PUTATIVE (AFU_ORTHOLOGUE AFUA_5G01830)-RELATED"/>
    <property type="match status" value="1"/>
</dbReference>
<evidence type="ECO:0000256" key="3">
    <source>
        <dbReference type="ARBA" id="ARBA00023001"/>
    </source>
</evidence>
<comment type="caution">
    <text evidence="10">The sequence shown here is derived from an EMBL/GenBank/DDBJ whole genome shotgun (WGS) entry which is preliminary data.</text>
</comment>
<comment type="similarity">
    <text evidence="1 7">Belongs to the glycosyl hydrolase 5 (cellulase A) family.</text>
</comment>
<dbReference type="SUPFAM" id="SSF51445">
    <property type="entry name" value="(Trans)glycosidases"/>
    <property type="match status" value="1"/>
</dbReference>
<reference evidence="10 11" key="1">
    <citation type="submission" date="2007-06" db="EMBL/GenBank/DDBJ databases">
        <authorList>
            <person name="Shimkets L."/>
            <person name="Ferriera S."/>
            <person name="Johnson J."/>
            <person name="Kravitz S."/>
            <person name="Beeson K."/>
            <person name="Sutton G."/>
            <person name="Rogers Y.-H."/>
            <person name="Friedman R."/>
            <person name="Frazier M."/>
            <person name="Venter J.C."/>
        </authorList>
    </citation>
    <scope>NUCLEOTIDE SEQUENCE [LARGE SCALE GENOMIC DNA]</scope>
    <source>
        <strain evidence="10 11">SIR-1</strain>
    </source>
</reference>
<dbReference type="GO" id="GO:0009986">
    <property type="term" value="C:cell surface"/>
    <property type="evidence" value="ECO:0007669"/>
    <property type="project" value="TreeGrafter"/>
</dbReference>
<evidence type="ECO:0000256" key="7">
    <source>
        <dbReference type="RuleBase" id="RU361153"/>
    </source>
</evidence>
<feature type="domain" description="Glycoside hydrolase family 5" evidence="9">
    <location>
        <begin position="91"/>
        <end position="286"/>
    </location>
</feature>
<evidence type="ECO:0000313" key="10">
    <source>
        <dbReference type="EMBL" id="EDM79456.1"/>
    </source>
</evidence>
<dbReference type="InterPro" id="IPR050386">
    <property type="entry name" value="Glycosyl_hydrolase_5"/>
</dbReference>
<dbReference type="GO" id="GO:0030245">
    <property type="term" value="P:cellulose catabolic process"/>
    <property type="evidence" value="ECO:0007669"/>
    <property type="project" value="UniProtKB-KW"/>
</dbReference>
<keyword evidence="5 7" id="KW-0326">Glycosidase</keyword>
<keyword evidence="11" id="KW-1185">Reference proteome</keyword>
<dbReference type="Gene3D" id="3.20.20.80">
    <property type="entry name" value="Glycosidases"/>
    <property type="match status" value="2"/>
</dbReference>
<feature type="signal peptide" evidence="8">
    <location>
        <begin position="1"/>
        <end position="26"/>
    </location>
</feature>
<keyword evidence="8" id="KW-0732">Signal</keyword>
<evidence type="ECO:0000256" key="6">
    <source>
        <dbReference type="ARBA" id="ARBA00023326"/>
    </source>
</evidence>
<dbReference type="InterPro" id="IPR017853">
    <property type="entry name" value="GH"/>
</dbReference>
<name>A6G3R9_9BACT</name>
<keyword evidence="4" id="KW-0119">Carbohydrate metabolism</keyword>
<evidence type="ECO:0000256" key="5">
    <source>
        <dbReference type="ARBA" id="ARBA00023295"/>
    </source>
</evidence>
<evidence type="ECO:0000313" key="11">
    <source>
        <dbReference type="Proteomes" id="UP000005801"/>
    </source>
</evidence>
<evidence type="ECO:0000256" key="8">
    <source>
        <dbReference type="SAM" id="SignalP"/>
    </source>
</evidence>
<evidence type="ECO:0000259" key="9">
    <source>
        <dbReference type="Pfam" id="PF00150"/>
    </source>
</evidence>
<dbReference type="OrthoDB" id="9800955at2"/>
<keyword evidence="6" id="KW-0624">Polysaccharide degradation</keyword>
<evidence type="ECO:0000256" key="4">
    <source>
        <dbReference type="ARBA" id="ARBA00023277"/>
    </source>
</evidence>
<organism evidence="10 11">
    <name type="scientific">Plesiocystis pacifica SIR-1</name>
    <dbReference type="NCBI Taxonomy" id="391625"/>
    <lineage>
        <taxon>Bacteria</taxon>
        <taxon>Pseudomonadati</taxon>
        <taxon>Myxococcota</taxon>
        <taxon>Polyangia</taxon>
        <taxon>Nannocystales</taxon>
        <taxon>Nannocystaceae</taxon>
        <taxon>Plesiocystis</taxon>
    </lineage>
</organism>
<dbReference type="EMBL" id="ABCS01000019">
    <property type="protein sequence ID" value="EDM79456.1"/>
    <property type="molecule type" value="Genomic_DNA"/>
</dbReference>